<protein>
    <submittedName>
        <fullName evidence="1">Uncharacterized protein</fullName>
    </submittedName>
</protein>
<dbReference type="EMBL" id="LXQA010017071">
    <property type="protein sequence ID" value="MCH89863.1"/>
    <property type="molecule type" value="Genomic_DNA"/>
</dbReference>
<comment type="caution">
    <text evidence="1">The sequence shown here is derived from an EMBL/GenBank/DDBJ whole genome shotgun (WGS) entry which is preliminary data.</text>
</comment>
<evidence type="ECO:0000313" key="2">
    <source>
        <dbReference type="Proteomes" id="UP000265520"/>
    </source>
</evidence>
<proteinExistence type="predicted"/>
<gene>
    <name evidence="1" type="ORF">A2U01_0010767</name>
</gene>
<accession>A0A392MRC8</accession>
<reference evidence="1 2" key="1">
    <citation type="journal article" date="2018" name="Front. Plant Sci.">
        <title>Red Clover (Trifolium pratense) and Zigzag Clover (T. medium) - A Picture of Genomic Similarities and Differences.</title>
        <authorList>
            <person name="Dluhosova J."/>
            <person name="Istvanek J."/>
            <person name="Nedelnik J."/>
            <person name="Repkova J."/>
        </authorList>
    </citation>
    <scope>NUCLEOTIDE SEQUENCE [LARGE SCALE GENOMIC DNA]</scope>
    <source>
        <strain evidence="2">cv. 10/8</strain>
        <tissue evidence="1">Leaf</tissue>
    </source>
</reference>
<feature type="non-terminal residue" evidence="1">
    <location>
        <position position="1"/>
    </location>
</feature>
<dbReference type="Proteomes" id="UP000265520">
    <property type="component" value="Unassembled WGS sequence"/>
</dbReference>
<sequence>LYSNPPPPHLTYPKSTVAAFLSPNLNRNDVNIMGGGVMSLPLHTIVVPSSLCVGGLKVVYNSARDCSIMSFRSIILFDNAAAALP</sequence>
<keyword evidence="2" id="KW-1185">Reference proteome</keyword>
<evidence type="ECO:0000313" key="1">
    <source>
        <dbReference type="EMBL" id="MCH89863.1"/>
    </source>
</evidence>
<dbReference type="AlphaFoldDB" id="A0A392MRC8"/>
<organism evidence="1 2">
    <name type="scientific">Trifolium medium</name>
    <dbReference type="NCBI Taxonomy" id="97028"/>
    <lineage>
        <taxon>Eukaryota</taxon>
        <taxon>Viridiplantae</taxon>
        <taxon>Streptophyta</taxon>
        <taxon>Embryophyta</taxon>
        <taxon>Tracheophyta</taxon>
        <taxon>Spermatophyta</taxon>
        <taxon>Magnoliopsida</taxon>
        <taxon>eudicotyledons</taxon>
        <taxon>Gunneridae</taxon>
        <taxon>Pentapetalae</taxon>
        <taxon>rosids</taxon>
        <taxon>fabids</taxon>
        <taxon>Fabales</taxon>
        <taxon>Fabaceae</taxon>
        <taxon>Papilionoideae</taxon>
        <taxon>50 kb inversion clade</taxon>
        <taxon>NPAAA clade</taxon>
        <taxon>Hologalegina</taxon>
        <taxon>IRL clade</taxon>
        <taxon>Trifolieae</taxon>
        <taxon>Trifolium</taxon>
    </lineage>
</organism>
<name>A0A392MRC8_9FABA</name>